<dbReference type="InterPro" id="IPR045683">
    <property type="entry name" value="DUF6192"/>
</dbReference>
<evidence type="ECO:0000313" key="2">
    <source>
        <dbReference type="Proteomes" id="UP001050808"/>
    </source>
</evidence>
<comment type="caution">
    <text evidence="1">The sequence shown here is derived from an EMBL/GenBank/DDBJ whole genome shotgun (WGS) entry which is preliminary data.</text>
</comment>
<protein>
    <submittedName>
        <fullName evidence="1">Uncharacterized protein</fullName>
    </submittedName>
</protein>
<name>A0ABQ3QS50_9ACTN</name>
<keyword evidence="2" id="KW-1185">Reference proteome</keyword>
<dbReference type="Proteomes" id="UP001050808">
    <property type="component" value="Unassembled WGS sequence"/>
</dbReference>
<reference evidence="1" key="1">
    <citation type="submission" date="2024-05" db="EMBL/GenBank/DDBJ databases">
        <title>Whole genome shotgun sequence of Streptomyces violascens NBRC 12920.</title>
        <authorList>
            <person name="Komaki H."/>
            <person name="Tamura T."/>
        </authorList>
    </citation>
    <scope>NUCLEOTIDE SEQUENCE</scope>
    <source>
        <strain evidence="1">NBRC 12920</strain>
    </source>
</reference>
<organism evidence="1 2">
    <name type="scientific">Streptomyces violascens</name>
    <dbReference type="NCBI Taxonomy" id="67381"/>
    <lineage>
        <taxon>Bacteria</taxon>
        <taxon>Bacillati</taxon>
        <taxon>Actinomycetota</taxon>
        <taxon>Actinomycetes</taxon>
        <taxon>Kitasatosporales</taxon>
        <taxon>Streptomycetaceae</taxon>
        <taxon>Streptomyces</taxon>
    </lineage>
</organism>
<dbReference type="Pfam" id="PF19691">
    <property type="entry name" value="DUF6192"/>
    <property type="match status" value="1"/>
</dbReference>
<evidence type="ECO:0000313" key="1">
    <source>
        <dbReference type="EMBL" id="GHI40116.1"/>
    </source>
</evidence>
<accession>A0ABQ3QS50</accession>
<dbReference type="EMBL" id="BNDY01000017">
    <property type="protein sequence ID" value="GHI40116.1"/>
    <property type="molecule type" value="Genomic_DNA"/>
</dbReference>
<gene>
    <name evidence="1" type="ORF">Sviol_45240</name>
</gene>
<sequence>MVRDQLPASSPGLIDSNLSRVRAACDWVEHAVSTGETDMDEELARLLRGE</sequence>
<dbReference type="RefSeq" id="WP_226599119.1">
    <property type="nucleotide sequence ID" value="NZ_BNDY01000017.1"/>
</dbReference>
<proteinExistence type="predicted"/>